<dbReference type="EMBL" id="MVBK01000014">
    <property type="protein sequence ID" value="OOG27855.1"/>
    <property type="molecule type" value="Genomic_DNA"/>
</dbReference>
<dbReference type="Proteomes" id="UP000189462">
    <property type="component" value="Unassembled WGS sequence"/>
</dbReference>
<gene>
    <name evidence="1" type="ORF">B1C78_02455</name>
</gene>
<evidence type="ECO:0000313" key="1">
    <source>
        <dbReference type="EMBL" id="OOG27855.1"/>
    </source>
</evidence>
<name>A0A1V3NRW2_9GAMM</name>
<sequence>MAALLTAACGGNGNAESTAAEGGIPTAADRGLELPDGLASVLPVPEGLNPGSVQHYDPEITFTVRLSDTLREVHEDFTQGITEHGWEVMHADPLPEADEGEVGVGYRLEGHGVQVSISFTVFGGTDSSFNGRGSYIITPQ</sequence>
<keyword evidence="2" id="KW-1185">Reference proteome</keyword>
<evidence type="ECO:0000313" key="2">
    <source>
        <dbReference type="Proteomes" id="UP000189462"/>
    </source>
</evidence>
<reference evidence="1 2" key="1">
    <citation type="submission" date="2017-02" db="EMBL/GenBank/DDBJ databases">
        <title>Genomic diversity within the haloalkaliphilic genus Thioalkalivibrio.</title>
        <authorList>
            <person name="Ahn A.-C."/>
            <person name="Meier-Kolthoff J."/>
            <person name="Overmars L."/>
            <person name="Richter M."/>
            <person name="Woyke T."/>
            <person name="Sorokin D.Y."/>
            <person name="Muyzer G."/>
        </authorList>
    </citation>
    <scope>NUCLEOTIDE SEQUENCE [LARGE SCALE GENOMIC DNA]</scope>
    <source>
        <strain evidence="1 2">ALJD</strain>
    </source>
</reference>
<comment type="caution">
    <text evidence="1">The sequence shown here is derived from an EMBL/GenBank/DDBJ whole genome shotgun (WGS) entry which is preliminary data.</text>
</comment>
<protein>
    <submittedName>
        <fullName evidence="1">Uncharacterized protein</fullName>
    </submittedName>
</protein>
<accession>A0A1V3NRW2</accession>
<dbReference type="AlphaFoldDB" id="A0A1V3NRW2"/>
<proteinExistence type="predicted"/>
<organism evidence="1 2">
    <name type="scientific">Thioalkalivibrio denitrificans</name>
    <dbReference type="NCBI Taxonomy" id="108003"/>
    <lineage>
        <taxon>Bacteria</taxon>
        <taxon>Pseudomonadati</taxon>
        <taxon>Pseudomonadota</taxon>
        <taxon>Gammaproteobacteria</taxon>
        <taxon>Chromatiales</taxon>
        <taxon>Ectothiorhodospiraceae</taxon>
        <taxon>Thioalkalivibrio</taxon>
    </lineage>
</organism>